<keyword evidence="2" id="KW-1133">Transmembrane helix</keyword>
<dbReference type="AlphaFoldDB" id="A0A8S9XCS5"/>
<reference evidence="3" key="1">
    <citation type="journal article" date="2021" name="Mol. Ecol. Resour.">
        <title>Apolygus lucorum genome provides insights into omnivorousness and mesophyll feeding.</title>
        <authorList>
            <person name="Liu Y."/>
            <person name="Liu H."/>
            <person name="Wang H."/>
            <person name="Huang T."/>
            <person name="Liu B."/>
            <person name="Yang B."/>
            <person name="Yin L."/>
            <person name="Li B."/>
            <person name="Zhang Y."/>
            <person name="Zhang S."/>
            <person name="Jiang F."/>
            <person name="Zhang X."/>
            <person name="Ren Y."/>
            <person name="Wang B."/>
            <person name="Wang S."/>
            <person name="Lu Y."/>
            <person name="Wu K."/>
            <person name="Fan W."/>
            <person name="Wang G."/>
        </authorList>
    </citation>
    <scope>NUCLEOTIDE SEQUENCE</scope>
    <source>
        <strain evidence="3">12Hb</strain>
    </source>
</reference>
<evidence type="ECO:0000313" key="4">
    <source>
        <dbReference type="Proteomes" id="UP000466442"/>
    </source>
</evidence>
<evidence type="ECO:0000313" key="3">
    <source>
        <dbReference type="EMBL" id="KAF6206807.1"/>
    </source>
</evidence>
<organism evidence="3 4">
    <name type="scientific">Apolygus lucorum</name>
    <name type="common">Small green plant bug</name>
    <name type="synonym">Lygocoris lucorum</name>
    <dbReference type="NCBI Taxonomy" id="248454"/>
    <lineage>
        <taxon>Eukaryota</taxon>
        <taxon>Metazoa</taxon>
        <taxon>Ecdysozoa</taxon>
        <taxon>Arthropoda</taxon>
        <taxon>Hexapoda</taxon>
        <taxon>Insecta</taxon>
        <taxon>Pterygota</taxon>
        <taxon>Neoptera</taxon>
        <taxon>Paraneoptera</taxon>
        <taxon>Hemiptera</taxon>
        <taxon>Heteroptera</taxon>
        <taxon>Panheteroptera</taxon>
        <taxon>Cimicomorpha</taxon>
        <taxon>Miridae</taxon>
        <taxon>Mirini</taxon>
        <taxon>Apolygus</taxon>
    </lineage>
</organism>
<feature type="transmembrane region" description="Helical" evidence="2">
    <location>
        <begin position="272"/>
        <end position="292"/>
    </location>
</feature>
<dbReference type="GO" id="GO:0016020">
    <property type="term" value="C:membrane"/>
    <property type="evidence" value="ECO:0007669"/>
    <property type="project" value="TreeGrafter"/>
</dbReference>
<feature type="region of interest" description="Disordered" evidence="1">
    <location>
        <begin position="358"/>
        <end position="378"/>
    </location>
</feature>
<feature type="transmembrane region" description="Helical" evidence="2">
    <location>
        <begin position="321"/>
        <end position="343"/>
    </location>
</feature>
<keyword evidence="4" id="KW-1185">Reference proteome</keyword>
<comment type="caution">
    <text evidence="3">The sequence shown here is derived from an EMBL/GenBank/DDBJ whole genome shotgun (WGS) entry which is preliminary data.</text>
</comment>
<name>A0A8S9XCS5_APOLU</name>
<keyword evidence="2" id="KW-0812">Transmembrane</keyword>
<feature type="transmembrane region" description="Helical" evidence="2">
    <location>
        <begin position="245"/>
        <end position="265"/>
    </location>
</feature>
<feature type="transmembrane region" description="Helical" evidence="2">
    <location>
        <begin position="214"/>
        <end position="233"/>
    </location>
</feature>
<evidence type="ECO:0008006" key="5">
    <source>
        <dbReference type="Google" id="ProtNLM"/>
    </source>
</evidence>
<feature type="transmembrane region" description="Helical" evidence="2">
    <location>
        <begin position="128"/>
        <end position="147"/>
    </location>
</feature>
<protein>
    <recommendedName>
        <fullName evidence="5">Protein rolling stone</fullName>
    </recommendedName>
</protein>
<dbReference type="PANTHER" id="PTHR12242">
    <property type="entry name" value="OS02G0130600 PROTEIN-RELATED"/>
    <property type="match status" value="1"/>
</dbReference>
<proteinExistence type="predicted"/>
<gene>
    <name evidence="3" type="ORF">GE061_018043</name>
</gene>
<feature type="transmembrane region" description="Helical" evidence="2">
    <location>
        <begin position="162"/>
        <end position="185"/>
    </location>
</feature>
<dbReference type="EMBL" id="WIXP02000008">
    <property type="protein sequence ID" value="KAF6206807.1"/>
    <property type="molecule type" value="Genomic_DNA"/>
</dbReference>
<sequence>MFGIRELGTSHPAAALFLLPDFWEHVSKCSRSCCFLSINSISTLFNSPSIAVLEVELDVEEEHIECKLPSRTLYLTTLFERLIFNPPPLEDLQSVERVIKKHGDYSCRSHHFYSSTFQKRFQISKLYLAYRWIICFLYLLSCVLTTSDPTHEHVSVYWYLKYLIYITNISLTLGFVQALMGAIIITKGVHIYGFRSNFPVDENIDKHKMIYWKLHQCSILSAMSVSMTFWLVINPKRPQTVDMNNVVGHAINSFYALIDWLVTGLPYNFTDFWVYMVYTLAYFLFTFIYWHAGGTGRIHSGEMSAGRIIFPKCTDWDRPEFALLCYFICMTHSALLHVMLCGANKLRVIWMLKPSSEPHTTVDPQLSTVTTNQPSNLF</sequence>
<dbReference type="InterPro" id="IPR049352">
    <property type="entry name" value="Rost"/>
</dbReference>
<accession>A0A8S9XCS5</accession>
<dbReference type="PANTHER" id="PTHR12242:SF49">
    <property type="entry name" value="HEADBUTT, ISOFORM E"/>
    <property type="match status" value="1"/>
</dbReference>
<dbReference type="Pfam" id="PF21534">
    <property type="entry name" value="Rost"/>
    <property type="match status" value="1"/>
</dbReference>
<dbReference type="Proteomes" id="UP000466442">
    <property type="component" value="Unassembled WGS sequence"/>
</dbReference>
<evidence type="ECO:0000256" key="1">
    <source>
        <dbReference type="SAM" id="MobiDB-lite"/>
    </source>
</evidence>
<keyword evidence="2" id="KW-0472">Membrane</keyword>
<evidence type="ECO:0000256" key="2">
    <source>
        <dbReference type="SAM" id="Phobius"/>
    </source>
</evidence>
<dbReference type="OrthoDB" id="419711at2759"/>